<dbReference type="Proteomes" id="UP001281147">
    <property type="component" value="Unassembled WGS sequence"/>
</dbReference>
<comment type="caution">
    <text evidence="1">The sequence shown here is derived from an EMBL/GenBank/DDBJ whole genome shotgun (WGS) entry which is preliminary data.</text>
</comment>
<name>A0ACC3MQP7_9PEZI</name>
<gene>
    <name evidence="1" type="ORF">LTR37_015776</name>
</gene>
<protein>
    <submittedName>
        <fullName evidence="1">Uncharacterized protein</fullName>
    </submittedName>
</protein>
<dbReference type="EMBL" id="JAUTXU010000180">
    <property type="protein sequence ID" value="KAK3700804.1"/>
    <property type="molecule type" value="Genomic_DNA"/>
</dbReference>
<organism evidence="1 2">
    <name type="scientific">Vermiconidia calcicola</name>
    <dbReference type="NCBI Taxonomy" id="1690605"/>
    <lineage>
        <taxon>Eukaryota</taxon>
        <taxon>Fungi</taxon>
        <taxon>Dikarya</taxon>
        <taxon>Ascomycota</taxon>
        <taxon>Pezizomycotina</taxon>
        <taxon>Dothideomycetes</taxon>
        <taxon>Dothideomycetidae</taxon>
        <taxon>Mycosphaerellales</taxon>
        <taxon>Extremaceae</taxon>
        <taxon>Vermiconidia</taxon>
    </lineage>
</organism>
<evidence type="ECO:0000313" key="2">
    <source>
        <dbReference type="Proteomes" id="UP001281147"/>
    </source>
</evidence>
<sequence length="564" mass="63094">MSSANGTANGDVYRSKRSEMDERTIPPLGMTGQRFVDAATSSARGIEQYYANLSTRPVLPSISPGYLQELLAGKAPEHGESWSDIEKDIETAIMPGLTHWQHPKFMAFFPATTTFPSMLGEMWSAALSAPAFNWICSPVITELETVVMDWLAQMLDLPESFLSKGKGGGVIQLSASDTILTVMVAARERFIRRQLAREGVTELEDIEDRSCEIRAKLVALGTDQAHSSTRKAATVAGTRFRTVPVHHSDLYALKGYELRKKIEELHNKGLHPYYLTVTLGTTNTCAVDDFDSIAGVAKDYPDIWIHCDAAYAGSALILPEYRHLSRQMSVVDSFNFNMHKWLLVNFDASCLYVQKRRDLTDTLSITPAYLKNQFSDSGLVTDYRDWQIPLGRRFRSLKIWFVIRTFGVGGLQGYVRHGIKLGNLFADLVRSRSDLFSILTPPAFGLTVFTVNPAKKHRLKLENDGDGADPRPDQDRHIPVKPEAERPELEQANEITKEVFEIIERKREFFLTSTLVGAVYAIRVVSTNPLAEEQYLRQIFDVLVDAAEGVLLKRPSAQTNGPSE</sequence>
<proteinExistence type="predicted"/>
<evidence type="ECO:0000313" key="1">
    <source>
        <dbReference type="EMBL" id="KAK3700804.1"/>
    </source>
</evidence>
<accession>A0ACC3MQP7</accession>
<keyword evidence="2" id="KW-1185">Reference proteome</keyword>
<reference evidence="1" key="1">
    <citation type="submission" date="2023-07" db="EMBL/GenBank/DDBJ databases">
        <title>Black Yeasts Isolated from many extreme environments.</title>
        <authorList>
            <person name="Coleine C."/>
            <person name="Stajich J.E."/>
            <person name="Selbmann L."/>
        </authorList>
    </citation>
    <scope>NUCLEOTIDE SEQUENCE</scope>
    <source>
        <strain evidence="1">CCFEE 5714</strain>
    </source>
</reference>